<evidence type="ECO:0000256" key="4">
    <source>
        <dbReference type="ARBA" id="ARBA00022729"/>
    </source>
</evidence>
<dbReference type="Gene3D" id="3.80.10.10">
    <property type="entry name" value="Ribonuclease Inhibitor"/>
    <property type="match status" value="3"/>
</dbReference>
<evidence type="ECO:0000313" key="13">
    <source>
        <dbReference type="EMBL" id="KAA0041606.1"/>
    </source>
</evidence>
<dbReference type="FunFam" id="1.10.510.10:FF:000448">
    <property type="entry name" value="Putative LRR receptor-like serine/threonine-protein kinase"/>
    <property type="match status" value="1"/>
</dbReference>
<dbReference type="Pfam" id="PF00560">
    <property type="entry name" value="LRR_1"/>
    <property type="match status" value="2"/>
</dbReference>
<keyword evidence="13" id="KW-0675">Receptor</keyword>
<dbReference type="InterPro" id="IPR011009">
    <property type="entry name" value="Kinase-like_dom_sf"/>
</dbReference>
<evidence type="ECO:0000313" key="16">
    <source>
        <dbReference type="Proteomes" id="UP000321947"/>
    </source>
</evidence>
<comment type="subcellular location">
    <subcellularLocation>
        <location evidence="1">Membrane</location>
    </subcellularLocation>
</comment>
<feature type="chain" id="PRO_5042722064" evidence="11">
    <location>
        <begin position="25"/>
        <end position="882"/>
    </location>
</feature>
<reference evidence="15 16" key="1">
    <citation type="submission" date="2019-08" db="EMBL/GenBank/DDBJ databases">
        <title>Draft genome sequences of two oriental melons (Cucumis melo L. var makuwa).</title>
        <authorList>
            <person name="Kwon S.-Y."/>
        </authorList>
    </citation>
    <scope>NUCLEOTIDE SEQUENCE [LARGE SCALE GENOMIC DNA]</scope>
    <source>
        <strain evidence="16">cv. Chang Bougi</strain>
        <strain evidence="15">cv. SW 3</strain>
        <tissue evidence="13">Leaf</tissue>
    </source>
</reference>
<evidence type="ECO:0000256" key="6">
    <source>
        <dbReference type="ARBA" id="ARBA00022989"/>
    </source>
</evidence>
<keyword evidence="8" id="KW-0325">Glycoprotein</keyword>
<evidence type="ECO:0000256" key="3">
    <source>
        <dbReference type="ARBA" id="ARBA00022692"/>
    </source>
</evidence>
<dbReference type="SUPFAM" id="SSF56112">
    <property type="entry name" value="Protein kinase-like (PK-like)"/>
    <property type="match status" value="1"/>
</dbReference>
<evidence type="ECO:0000256" key="5">
    <source>
        <dbReference type="ARBA" id="ARBA00022737"/>
    </source>
</evidence>
<keyword evidence="13" id="KW-0808">Transferase</keyword>
<dbReference type="GO" id="GO:0004672">
    <property type="term" value="F:protein kinase activity"/>
    <property type="evidence" value="ECO:0007669"/>
    <property type="project" value="InterPro"/>
</dbReference>
<name>A0A5A7THS4_CUCMM</name>
<dbReference type="Gene3D" id="3.30.200.20">
    <property type="entry name" value="Phosphorylase Kinase, domain 1"/>
    <property type="match status" value="1"/>
</dbReference>
<dbReference type="InterPro" id="IPR001245">
    <property type="entry name" value="Ser-Thr/Tyr_kinase_cat_dom"/>
</dbReference>
<keyword evidence="3 10" id="KW-0812">Transmembrane</keyword>
<evidence type="ECO:0000313" key="15">
    <source>
        <dbReference type="Proteomes" id="UP000321393"/>
    </source>
</evidence>
<dbReference type="EMBL" id="SSTD01006815">
    <property type="protein sequence ID" value="TYK19651.1"/>
    <property type="molecule type" value="Genomic_DNA"/>
</dbReference>
<evidence type="ECO:0000256" key="7">
    <source>
        <dbReference type="ARBA" id="ARBA00023136"/>
    </source>
</evidence>
<dbReference type="FunFam" id="3.30.200.20:FF:000433">
    <property type="entry name" value="Predicted protein"/>
    <property type="match status" value="1"/>
</dbReference>
<dbReference type="Gene3D" id="1.10.510.10">
    <property type="entry name" value="Transferase(Phosphotransferase) domain 1"/>
    <property type="match status" value="1"/>
</dbReference>
<keyword evidence="13" id="KW-0418">Kinase</keyword>
<organism evidence="13 15">
    <name type="scientific">Cucumis melo var. makuwa</name>
    <name type="common">Oriental melon</name>
    <dbReference type="NCBI Taxonomy" id="1194695"/>
    <lineage>
        <taxon>Eukaryota</taxon>
        <taxon>Viridiplantae</taxon>
        <taxon>Streptophyta</taxon>
        <taxon>Embryophyta</taxon>
        <taxon>Tracheophyta</taxon>
        <taxon>Spermatophyta</taxon>
        <taxon>Magnoliopsida</taxon>
        <taxon>eudicotyledons</taxon>
        <taxon>Gunneridae</taxon>
        <taxon>Pentapetalae</taxon>
        <taxon>rosids</taxon>
        <taxon>fabids</taxon>
        <taxon>Cucurbitales</taxon>
        <taxon>Cucurbitaceae</taxon>
        <taxon>Benincaseae</taxon>
        <taxon>Cucumis</taxon>
    </lineage>
</organism>
<dbReference type="EMBL" id="SSTE01016484">
    <property type="protein sequence ID" value="KAA0041606.1"/>
    <property type="molecule type" value="Genomic_DNA"/>
</dbReference>
<evidence type="ECO:0000256" key="10">
    <source>
        <dbReference type="SAM" id="Phobius"/>
    </source>
</evidence>
<dbReference type="InterPro" id="IPR001611">
    <property type="entry name" value="Leu-rich_rpt"/>
</dbReference>
<dbReference type="Proteomes" id="UP000321393">
    <property type="component" value="Unassembled WGS sequence"/>
</dbReference>
<feature type="domain" description="Protein kinase" evidence="12">
    <location>
        <begin position="514"/>
        <end position="799"/>
    </location>
</feature>
<dbReference type="PANTHER" id="PTHR45974">
    <property type="entry name" value="RECEPTOR-LIKE PROTEIN 55"/>
    <property type="match status" value="1"/>
</dbReference>
<keyword evidence="4 11" id="KW-0732">Signal</keyword>
<dbReference type="InterPro" id="IPR032675">
    <property type="entry name" value="LRR_dom_sf"/>
</dbReference>
<dbReference type="Pfam" id="PF13855">
    <property type="entry name" value="LRR_8"/>
    <property type="match status" value="2"/>
</dbReference>
<feature type="region of interest" description="Disordered" evidence="9">
    <location>
        <begin position="469"/>
        <end position="488"/>
    </location>
</feature>
<dbReference type="AlphaFoldDB" id="A0A5A7THS4"/>
<proteinExistence type="predicted"/>
<evidence type="ECO:0000313" key="14">
    <source>
        <dbReference type="EMBL" id="TYK19651.1"/>
    </source>
</evidence>
<keyword evidence="2" id="KW-0433">Leucine-rich repeat</keyword>
<feature type="region of interest" description="Disordered" evidence="9">
    <location>
        <begin position="830"/>
        <end position="882"/>
    </location>
</feature>
<dbReference type="FunFam" id="3.80.10.10:FF:000383">
    <property type="entry name" value="Leucine-rich repeat receptor protein kinase EMS1"/>
    <property type="match status" value="1"/>
</dbReference>
<keyword evidence="7 10" id="KW-0472">Membrane</keyword>
<comment type="caution">
    <text evidence="13">The sequence shown here is derived from an EMBL/GenBank/DDBJ whole genome shotgun (WGS) entry which is preliminary data.</text>
</comment>
<dbReference type="PROSITE" id="PS50011">
    <property type="entry name" value="PROTEIN_KINASE_DOM"/>
    <property type="match status" value="1"/>
</dbReference>
<dbReference type="InterPro" id="IPR000719">
    <property type="entry name" value="Prot_kinase_dom"/>
</dbReference>
<dbReference type="PRINTS" id="PR00019">
    <property type="entry name" value="LEURICHRPT"/>
</dbReference>
<dbReference type="PANTHER" id="PTHR45974:SF256">
    <property type="entry name" value="PROTEIN KINASE DOMAIN-CONTAINING PROTEIN"/>
    <property type="match status" value="1"/>
</dbReference>
<dbReference type="GO" id="GO:0005524">
    <property type="term" value="F:ATP binding"/>
    <property type="evidence" value="ECO:0007669"/>
    <property type="project" value="InterPro"/>
</dbReference>
<keyword evidence="5" id="KW-0677">Repeat</keyword>
<dbReference type="InterPro" id="IPR003591">
    <property type="entry name" value="Leu-rich_rpt_typical-subtyp"/>
</dbReference>
<evidence type="ECO:0000256" key="2">
    <source>
        <dbReference type="ARBA" id="ARBA00022614"/>
    </source>
</evidence>
<dbReference type="Proteomes" id="UP000321947">
    <property type="component" value="Unassembled WGS sequence"/>
</dbReference>
<dbReference type="SUPFAM" id="SSF52058">
    <property type="entry name" value="L domain-like"/>
    <property type="match status" value="1"/>
</dbReference>
<keyword evidence="6 10" id="KW-1133">Transmembrane helix</keyword>
<gene>
    <name evidence="14" type="ORF">E5676_scaffold242G00420</name>
    <name evidence="13" type="ORF">E6C27_scaffold93G00760</name>
</gene>
<protein>
    <submittedName>
        <fullName evidence="13 14">LRR receptor-like serine/threonine-protein kinase</fullName>
    </submittedName>
</protein>
<dbReference type="OrthoDB" id="676979at2759"/>
<evidence type="ECO:0000256" key="9">
    <source>
        <dbReference type="SAM" id="MobiDB-lite"/>
    </source>
</evidence>
<feature type="signal peptide" evidence="11">
    <location>
        <begin position="1"/>
        <end position="24"/>
    </location>
</feature>
<dbReference type="Pfam" id="PF07714">
    <property type="entry name" value="PK_Tyr_Ser-Thr"/>
    <property type="match status" value="1"/>
</dbReference>
<evidence type="ECO:0000256" key="1">
    <source>
        <dbReference type="ARBA" id="ARBA00004370"/>
    </source>
</evidence>
<feature type="transmembrane region" description="Helical" evidence="10">
    <location>
        <begin position="438"/>
        <end position="464"/>
    </location>
</feature>
<accession>A0A5A7THS4</accession>
<evidence type="ECO:0000256" key="8">
    <source>
        <dbReference type="ARBA" id="ARBA00023180"/>
    </source>
</evidence>
<evidence type="ECO:0000256" key="11">
    <source>
        <dbReference type="SAM" id="SignalP"/>
    </source>
</evidence>
<dbReference type="GO" id="GO:0016020">
    <property type="term" value="C:membrane"/>
    <property type="evidence" value="ECO:0007669"/>
    <property type="project" value="UniProtKB-SubCell"/>
</dbReference>
<evidence type="ECO:0000259" key="12">
    <source>
        <dbReference type="PROSITE" id="PS50011"/>
    </source>
</evidence>
<sequence>MEVQAHRRYLLVVVVLLLIQFGLGQKEWLNSSTEWTALLYLRSSLGLRGKDWPIKANPCSGWIGVKCKGGRVVGITVSGLRRTQIGRLSPRFAVDALANFTSLVLFNASGFLLPGSIPDWFGQSLVELQVLDLRSSSIVGPIPSSIGNLSKLTDLYLSGNSLTGIMPSALGLLSQLSVLDVSRNLLTGSIPPFLSSLNNLRRLELASNFLSGPIPPSISTLKKLQLLDLSDNSLTSSLPSELGNLSELLVLDLSNNSLTGALPVDLRGLRNLEKMNIGDNGLEGPLPVDLFQSLSQLEILVLRGNKLDGRLNHDLLSHPKLKFLDVSNNNFTGFLPSFVPNSVVVFNFSNNVLYGHLNLPLELNGSIDLSGNYFQGVVVNKSPDAILRGNCLDMEPDQRNFEACSLFYSERTLTFEGFKNGNPDEMKRGHVRNNRLKFIMVGLFGGLGFVVIFVLILAVLLKFCGKGKANKRGKANVGPVPDGDSPSLPKDPVYFAGLGDSFTYDQMLHSTRNFSKDNLIKHGHSGDLYKGFLEGGLPVVIKKVNMLYLKNEMYSLELDFFSKVSHMRLVPFLGHCFEREDEKLLVYKCMPNGDLANCLHSISSSEDDNVQSLDWIIRLKIAIGAAEALSYLHHECNPPVVHRDVQASSILLDDKFEVRLGSLSEACILDGDQHQNVFTRLRRKPQSSEQCSSGPSPASCSQDIYCFGKVLLELVTGKLGISKAEDSTTKEWSEHTLSNISIHDKELVTKIVDPSLMIDDDLLEEVWAMSIIAKSCLNPKPSRRPLMRYILKALENPLKVVREESSSSGRLRTTSSRRSWSAAFHGSWRHSSSDVNRESGSGSKQGGRISSHGSCGYDFSSSNKRLSNEIVPEPEEFRDVES</sequence>
<dbReference type="SMART" id="SM00369">
    <property type="entry name" value="LRR_TYP"/>
    <property type="match status" value="6"/>
</dbReference>